<feature type="domain" description="Anti-sigma K factor RskA C-terminal" evidence="2">
    <location>
        <begin position="2"/>
        <end position="136"/>
    </location>
</feature>
<accession>A0A853BH46</accession>
<evidence type="ECO:0000259" key="2">
    <source>
        <dbReference type="Pfam" id="PF10099"/>
    </source>
</evidence>
<name>A0A853BH46_9ACTN</name>
<feature type="region of interest" description="Disordered" evidence="1">
    <location>
        <begin position="38"/>
        <end position="81"/>
    </location>
</feature>
<reference evidence="3 4" key="1">
    <citation type="submission" date="2020-07" db="EMBL/GenBank/DDBJ databases">
        <title>Sequencing the genomes of 1000 actinobacteria strains.</title>
        <authorList>
            <person name="Klenk H.-P."/>
        </authorList>
    </citation>
    <scope>NUCLEOTIDE SEQUENCE [LARGE SCALE GENOMIC DNA]</scope>
    <source>
        <strain evidence="3 4">DSM 45927</strain>
    </source>
</reference>
<dbReference type="GO" id="GO:0005886">
    <property type="term" value="C:plasma membrane"/>
    <property type="evidence" value="ECO:0007669"/>
    <property type="project" value="InterPro"/>
</dbReference>
<organism evidence="3 4">
    <name type="scientific">Streptomonospora nanhaiensis</name>
    <dbReference type="NCBI Taxonomy" id="1323731"/>
    <lineage>
        <taxon>Bacteria</taxon>
        <taxon>Bacillati</taxon>
        <taxon>Actinomycetota</taxon>
        <taxon>Actinomycetes</taxon>
        <taxon>Streptosporangiales</taxon>
        <taxon>Nocardiopsidaceae</taxon>
        <taxon>Streptomonospora</taxon>
    </lineage>
</organism>
<evidence type="ECO:0000313" key="4">
    <source>
        <dbReference type="Proteomes" id="UP000575985"/>
    </source>
</evidence>
<evidence type="ECO:0000256" key="1">
    <source>
        <dbReference type="SAM" id="MobiDB-lite"/>
    </source>
</evidence>
<dbReference type="Pfam" id="PF10099">
    <property type="entry name" value="RskA_C"/>
    <property type="match status" value="1"/>
</dbReference>
<dbReference type="RefSeq" id="WP_372454503.1">
    <property type="nucleotide sequence ID" value="NZ_JAIHLS010000043.1"/>
</dbReference>
<sequence>MVAAAATALALVLGGAVGAMGVRMQQMREHTAEVERLLAASDASVRDAPPRRRRRAGQRGDLPAQRHRAGHGRGPAPAPEGMGYQLWYVEDSGTRSAGMLADTGGGMYSGMARGLGSAERIGISLEPAGGMPEPSHDPMTVEL</sequence>
<dbReference type="Proteomes" id="UP000575985">
    <property type="component" value="Unassembled WGS sequence"/>
</dbReference>
<proteinExistence type="predicted"/>
<comment type="caution">
    <text evidence="3">The sequence shown here is derived from an EMBL/GenBank/DDBJ whole genome shotgun (WGS) entry which is preliminary data.</text>
</comment>
<keyword evidence="4" id="KW-1185">Reference proteome</keyword>
<dbReference type="InterPro" id="IPR018764">
    <property type="entry name" value="RskA_C"/>
</dbReference>
<protein>
    <recommendedName>
        <fullName evidence="2">Anti-sigma K factor RskA C-terminal domain-containing protein</fullName>
    </recommendedName>
</protein>
<dbReference type="EMBL" id="JACCFO010000001">
    <property type="protein sequence ID" value="NYI93856.1"/>
    <property type="molecule type" value="Genomic_DNA"/>
</dbReference>
<gene>
    <name evidence="3" type="ORF">HNR12_000133</name>
</gene>
<evidence type="ECO:0000313" key="3">
    <source>
        <dbReference type="EMBL" id="NYI93856.1"/>
    </source>
</evidence>
<dbReference type="AlphaFoldDB" id="A0A853BH46"/>